<dbReference type="Proteomes" id="UP001595989">
    <property type="component" value="Unassembled WGS sequence"/>
</dbReference>
<name>A0ABV9DLP3_9BACI</name>
<keyword evidence="2" id="KW-1185">Reference proteome</keyword>
<proteinExistence type="predicted"/>
<dbReference type="EMBL" id="JBHSFU010000011">
    <property type="protein sequence ID" value="MFC4559792.1"/>
    <property type="molecule type" value="Genomic_DNA"/>
</dbReference>
<sequence length="66" mass="7057">MAEDKKKTKENVNAELGGMGLYGTTGNVEIEGYSMSGDIENAGQLDKGFKKKKEDMGAKATLEDSP</sequence>
<evidence type="ECO:0000313" key="1">
    <source>
        <dbReference type="EMBL" id="MFC4559792.1"/>
    </source>
</evidence>
<protein>
    <submittedName>
        <fullName evidence="1">Uncharacterized protein</fullName>
    </submittedName>
</protein>
<organism evidence="1 2">
    <name type="scientific">Virgibacillus kekensis</name>
    <dbReference type="NCBI Taxonomy" id="202261"/>
    <lineage>
        <taxon>Bacteria</taxon>
        <taxon>Bacillati</taxon>
        <taxon>Bacillota</taxon>
        <taxon>Bacilli</taxon>
        <taxon>Bacillales</taxon>
        <taxon>Bacillaceae</taxon>
        <taxon>Virgibacillus</taxon>
    </lineage>
</organism>
<reference evidence="2" key="1">
    <citation type="journal article" date="2019" name="Int. J. Syst. Evol. Microbiol.">
        <title>The Global Catalogue of Microorganisms (GCM) 10K type strain sequencing project: providing services to taxonomists for standard genome sequencing and annotation.</title>
        <authorList>
            <consortium name="The Broad Institute Genomics Platform"/>
            <consortium name="The Broad Institute Genome Sequencing Center for Infectious Disease"/>
            <person name="Wu L."/>
            <person name="Ma J."/>
        </authorList>
    </citation>
    <scope>NUCLEOTIDE SEQUENCE [LARGE SCALE GENOMIC DNA]</scope>
    <source>
        <strain evidence="2">CGMCC 4.7426</strain>
    </source>
</reference>
<gene>
    <name evidence="1" type="ORF">ACFO3D_16530</name>
</gene>
<accession>A0ABV9DLP3</accession>
<dbReference type="RefSeq" id="WP_390298656.1">
    <property type="nucleotide sequence ID" value="NZ_JBHSFU010000011.1"/>
</dbReference>
<evidence type="ECO:0000313" key="2">
    <source>
        <dbReference type="Proteomes" id="UP001595989"/>
    </source>
</evidence>
<comment type="caution">
    <text evidence="1">The sequence shown here is derived from an EMBL/GenBank/DDBJ whole genome shotgun (WGS) entry which is preliminary data.</text>
</comment>